<name>A0A381Y9L0_9ZZZZ</name>
<dbReference type="PROSITE" id="PS51839">
    <property type="entry name" value="4FE4S_HC3"/>
    <property type="match status" value="1"/>
</dbReference>
<feature type="domain" description="4Fe-4S His(Cys)3-ligated-type" evidence="14">
    <location>
        <begin position="90"/>
        <end position="154"/>
    </location>
</feature>
<evidence type="ECO:0000256" key="10">
    <source>
        <dbReference type="ARBA" id="ARBA00034078"/>
    </source>
</evidence>
<keyword evidence="3" id="KW-0001">2Fe-2S</keyword>
<dbReference type="Gene3D" id="3.30.70.20">
    <property type="match status" value="1"/>
</dbReference>
<dbReference type="InterPro" id="IPR017896">
    <property type="entry name" value="4Fe4S_Fe-S-bd"/>
</dbReference>
<dbReference type="Pfam" id="PF00384">
    <property type="entry name" value="Molybdopterin"/>
    <property type="match status" value="1"/>
</dbReference>
<feature type="domain" description="4Fe-4S Mo/W bis-MGD-type" evidence="13">
    <location>
        <begin position="253"/>
        <end position="310"/>
    </location>
</feature>
<accession>A0A381Y9L0</accession>
<dbReference type="PROSITE" id="PS51669">
    <property type="entry name" value="4FE4S_MOW_BIS_MGD"/>
    <property type="match status" value="1"/>
</dbReference>
<dbReference type="PROSITE" id="PS00641">
    <property type="entry name" value="COMPLEX1_75K_1"/>
    <property type="match status" value="1"/>
</dbReference>
<evidence type="ECO:0000259" key="12">
    <source>
        <dbReference type="PROSITE" id="PS51379"/>
    </source>
</evidence>
<evidence type="ECO:0000256" key="7">
    <source>
        <dbReference type="ARBA" id="ARBA00023004"/>
    </source>
</evidence>
<dbReference type="InterPro" id="IPR019574">
    <property type="entry name" value="NADH_UbQ_OxRdtase_Gsu_4Fe4S-bd"/>
</dbReference>
<dbReference type="AlphaFoldDB" id="A0A381Y9L0"/>
<dbReference type="Gene3D" id="2.40.40.20">
    <property type="match status" value="1"/>
</dbReference>
<comment type="cofactor">
    <cofactor evidence="10">
        <name>[2Fe-2S] cluster</name>
        <dbReference type="ChEBI" id="CHEBI:190135"/>
    </cofactor>
</comment>
<dbReference type="Pfam" id="PF04879">
    <property type="entry name" value="Molybdop_Fe4S4"/>
    <property type="match status" value="1"/>
</dbReference>
<dbReference type="InterPro" id="IPR050123">
    <property type="entry name" value="Prok_molybdopt-oxidoreductase"/>
</dbReference>
<dbReference type="InterPro" id="IPR017900">
    <property type="entry name" value="4Fe4S_Fe_S_CS"/>
</dbReference>
<evidence type="ECO:0000256" key="3">
    <source>
        <dbReference type="ARBA" id="ARBA00022714"/>
    </source>
</evidence>
<reference evidence="15" key="1">
    <citation type="submission" date="2018-05" db="EMBL/GenBank/DDBJ databases">
        <authorList>
            <person name="Lanie J.A."/>
            <person name="Ng W.-L."/>
            <person name="Kazmierczak K.M."/>
            <person name="Andrzejewski T.M."/>
            <person name="Davidsen T.M."/>
            <person name="Wayne K.J."/>
            <person name="Tettelin H."/>
            <person name="Glass J.I."/>
            <person name="Rusch D."/>
            <person name="Podicherti R."/>
            <person name="Tsui H.-C.T."/>
            <person name="Winkler M.E."/>
        </authorList>
    </citation>
    <scope>NUCLEOTIDE SEQUENCE</scope>
</reference>
<proteinExistence type="predicted"/>
<dbReference type="SMART" id="SM00926">
    <property type="entry name" value="Molybdop_Fe4S4"/>
    <property type="match status" value="1"/>
</dbReference>
<gene>
    <name evidence="15" type="ORF">METZ01_LOCUS126424</name>
</gene>
<dbReference type="PANTHER" id="PTHR43105">
    <property type="entry name" value="RESPIRATORY NITRATE REDUCTASE"/>
    <property type="match status" value="1"/>
</dbReference>
<dbReference type="Gene3D" id="3.40.50.740">
    <property type="match status" value="1"/>
</dbReference>
<keyword evidence="5" id="KW-0479">Metal-binding</keyword>
<keyword evidence="6" id="KW-0677">Repeat</keyword>
<evidence type="ECO:0000256" key="4">
    <source>
        <dbReference type="ARBA" id="ARBA00022719"/>
    </source>
</evidence>
<evidence type="ECO:0000259" key="13">
    <source>
        <dbReference type="PROSITE" id="PS51669"/>
    </source>
</evidence>
<organism evidence="15">
    <name type="scientific">marine metagenome</name>
    <dbReference type="NCBI Taxonomy" id="408172"/>
    <lineage>
        <taxon>unclassified sequences</taxon>
        <taxon>metagenomes</taxon>
        <taxon>ecological metagenomes</taxon>
    </lineage>
</organism>
<dbReference type="PANTHER" id="PTHR43105:SF10">
    <property type="entry name" value="NADH-QUINONE OXIDOREDUCTASE SUBUNIT G"/>
    <property type="match status" value="1"/>
</dbReference>
<dbReference type="PROSITE" id="PS51085">
    <property type="entry name" value="2FE2S_FER_2"/>
    <property type="match status" value="1"/>
</dbReference>
<dbReference type="InterPro" id="IPR000283">
    <property type="entry name" value="NADH_UbQ_OxRdtase_75kDa_su_CS"/>
</dbReference>
<dbReference type="InterPro" id="IPR001041">
    <property type="entry name" value="2Fe-2S_ferredoxin-type"/>
</dbReference>
<dbReference type="GO" id="GO:0046872">
    <property type="term" value="F:metal ion binding"/>
    <property type="evidence" value="ECO:0007669"/>
    <property type="project" value="UniProtKB-KW"/>
</dbReference>
<dbReference type="SUPFAM" id="SSF50692">
    <property type="entry name" value="ADC-like"/>
    <property type="match status" value="1"/>
</dbReference>
<dbReference type="GO" id="GO:0003954">
    <property type="term" value="F:NADH dehydrogenase activity"/>
    <property type="evidence" value="ECO:0007669"/>
    <property type="project" value="TreeGrafter"/>
</dbReference>
<dbReference type="Pfam" id="PF22117">
    <property type="entry name" value="Fer4_Nqo3"/>
    <property type="match status" value="1"/>
</dbReference>
<protein>
    <recommendedName>
        <fullName evidence="16">Formate dehydrogenase</fullName>
    </recommendedName>
</protein>
<evidence type="ECO:0000256" key="8">
    <source>
        <dbReference type="ARBA" id="ARBA00023014"/>
    </source>
</evidence>
<dbReference type="GO" id="GO:0051539">
    <property type="term" value="F:4 iron, 4 sulfur cluster binding"/>
    <property type="evidence" value="ECO:0007669"/>
    <property type="project" value="UniProtKB-KW"/>
</dbReference>
<dbReference type="Pfam" id="PF13510">
    <property type="entry name" value="Fer2_4"/>
    <property type="match status" value="1"/>
</dbReference>
<dbReference type="SUPFAM" id="SSF53706">
    <property type="entry name" value="Formate dehydrogenase/DMSO reductase, domains 1-3"/>
    <property type="match status" value="1"/>
</dbReference>
<dbReference type="GO" id="GO:0008137">
    <property type="term" value="F:NADH dehydrogenase (ubiquinone) activity"/>
    <property type="evidence" value="ECO:0007669"/>
    <property type="project" value="InterPro"/>
</dbReference>
<evidence type="ECO:0000256" key="5">
    <source>
        <dbReference type="ARBA" id="ARBA00022723"/>
    </source>
</evidence>
<keyword evidence="2" id="KW-0004">4Fe-4S</keyword>
<comment type="cofactor">
    <cofactor evidence="1">
        <name>[4Fe-4S] cluster</name>
        <dbReference type="ChEBI" id="CHEBI:49883"/>
    </cofactor>
</comment>
<evidence type="ECO:0000259" key="11">
    <source>
        <dbReference type="PROSITE" id="PS51085"/>
    </source>
</evidence>
<dbReference type="PIRSF" id="PIRSF036643">
    <property type="entry name" value="FDH_alpha"/>
    <property type="match status" value="1"/>
</dbReference>
<keyword evidence="9" id="KW-0830">Ubiquinone</keyword>
<dbReference type="SUPFAM" id="SSF54862">
    <property type="entry name" value="4Fe-4S ferredoxins"/>
    <property type="match status" value="1"/>
</dbReference>
<dbReference type="InterPro" id="IPR036010">
    <property type="entry name" value="2Fe-2S_ferredoxin-like_sf"/>
</dbReference>
<dbReference type="InterPro" id="IPR054351">
    <property type="entry name" value="NADH_UbQ_OxRdtase_ferredoxin"/>
</dbReference>
<dbReference type="GO" id="GO:0048038">
    <property type="term" value="F:quinone binding"/>
    <property type="evidence" value="ECO:0007669"/>
    <property type="project" value="UniProtKB-KW"/>
</dbReference>
<evidence type="ECO:0000256" key="9">
    <source>
        <dbReference type="ARBA" id="ARBA00023075"/>
    </source>
</evidence>
<dbReference type="GO" id="GO:0051537">
    <property type="term" value="F:2 iron, 2 sulfur cluster binding"/>
    <property type="evidence" value="ECO:0007669"/>
    <property type="project" value="UniProtKB-KW"/>
</dbReference>
<dbReference type="GO" id="GO:0016020">
    <property type="term" value="C:membrane"/>
    <property type="evidence" value="ECO:0007669"/>
    <property type="project" value="InterPro"/>
</dbReference>
<evidence type="ECO:0000256" key="6">
    <source>
        <dbReference type="ARBA" id="ARBA00022737"/>
    </source>
</evidence>
<dbReference type="PROSITE" id="PS51379">
    <property type="entry name" value="4FE4S_FER_2"/>
    <property type="match status" value="2"/>
</dbReference>
<keyword evidence="4" id="KW-0874">Quinone</keyword>
<keyword evidence="8" id="KW-0411">Iron-sulfur</keyword>
<dbReference type="PROSITE" id="PS00198">
    <property type="entry name" value="4FE4S_FER_1"/>
    <property type="match status" value="1"/>
</dbReference>
<dbReference type="SUPFAM" id="SSF54292">
    <property type="entry name" value="2Fe-2S ferredoxin-like"/>
    <property type="match status" value="1"/>
</dbReference>
<sequence length="891" mass="98246">MSDKVNLTIDGVEIQAEPGSMIIQAAMDNEMYIPYLCYYPGMKPYGACRMCVVKAEAPTPDGSYRALPGSPASCTTPVSEGMRVETNTGDLVGLRKGIMELLISEHPHGCLNCHRIELCGPTDVCLRHVSVNDRCVTCPKNERCELKDTVRYMEMELTTPLTYNNRHLPLEVKDPYWDMDMNLCIVCSRCVRACDEVRGDQAITLKDRSGRSIIGTAAGTSLLESGCEFCGACIDVCPTGAIVERDYKWDKAVQKVATTCPHCPVGCQLDLDVNKRNKVVRSIPNRQAEANMGMACFKGKFGLDFVNNKNKLKKPMVRKNSELEEVTWPEALDFVASKLENHRNGDYALIASARGTNEDNFAAQKFARRVMKSNNVNVSSNSRPQLVDSLQDLIGDDCASNKIWELLDSQVILLVSANITEEQNVVSVPIKQAVAKGAKLIVIDQRETELTRYATKWIRPLINSEPALIGGILRSIIDQSLEDHDFATEKCEGYDEFRNSLWDFDLVKVSTQTGISQEEIRDMAQIFANTEASSILYGLETISDTHIDDTVKSLVNLSLITGNLGKNSGGIYPLFSGANQQGSRDVGCVPNLLPGHRPTASPGIDLTEISEACSSGAIKALHLIGDELFHNTANRSEFLDKIKATDLLIVHESFASDVTDIADVVLPSALFTEKTGTYTNLEGRIHRLRPALGPVGDEDEDWRILSQIAARLGSDNLPYSSSNDVLSEITNEVETYKTLEADSLDSRGHIRKPILNSSYVFSPIEFTQREEPSVDDQYPMVFAPGRVLFDADRDAGIVTENDLNTITRREIIEMNEEDAKKAGISEGDVIKILGEKFELTGNAHLNGLHSGMVATTTLFGTLIESLNNSTEPDPIAKIESLRLCKVRVEKV</sequence>
<feature type="domain" description="2Fe-2S ferredoxin-type" evidence="11">
    <location>
        <begin position="3"/>
        <end position="90"/>
    </location>
</feature>
<dbReference type="Gene3D" id="3.10.20.740">
    <property type="match status" value="1"/>
</dbReference>
<dbReference type="Gene3D" id="2.20.25.90">
    <property type="entry name" value="ADC-like domains"/>
    <property type="match status" value="1"/>
</dbReference>
<evidence type="ECO:0000259" key="14">
    <source>
        <dbReference type="PROSITE" id="PS51839"/>
    </source>
</evidence>
<evidence type="ECO:0000256" key="1">
    <source>
        <dbReference type="ARBA" id="ARBA00001966"/>
    </source>
</evidence>
<feature type="domain" description="4Fe-4S ferredoxin-type" evidence="12">
    <location>
        <begin position="173"/>
        <end position="208"/>
    </location>
</feature>
<dbReference type="InterPro" id="IPR009010">
    <property type="entry name" value="Asp_de-COase-like_dom_sf"/>
</dbReference>
<dbReference type="InterPro" id="IPR006963">
    <property type="entry name" value="Mopterin_OxRdtase_4Fe-4S_dom"/>
</dbReference>
<dbReference type="CDD" id="cd00207">
    <property type="entry name" value="fer2"/>
    <property type="match status" value="1"/>
</dbReference>
<dbReference type="EMBL" id="UINC01017675">
    <property type="protein sequence ID" value="SVA73570.1"/>
    <property type="molecule type" value="Genomic_DNA"/>
</dbReference>
<evidence type="ECO:0008006" key="16">
    <source>
        <dbReference type="Google" id="ProtNLM"/>
    </source>
</evidence>
<evidence type="ECO:0000313" key="15">
    <source>
        <dbReference type="EMBL" id="SVA73570.1"/>
    </source>
</evidence>
<dbReference type="Gene3D" id="3.40.228.10">
    <property type="entry name" value="Dimethylsulfoxide Reductase, domain 2"/>
    <property type="match status" value="1"/>
</dbReference>
<dbReference type="GO" id="GO:0042773">
    <property type="term" value="P:ATP synthesis coupled electron transport"/>
    <property type="evidence" value="ECO:0007669"/>
    <property type="project" value="InterPro"/>
</dbReference>
<keyword evidence="7" id="KW-0408">Iron</keyword>
<dbReference type="InterPro" id="IPR006656">
    <property type="entry name" value="Mopterin_OxRdtase"/>
</dbReference>
<feature type="domain" description="4Fe-4S ferredoxin-type" evidence="12">
    <location>
        <begin position="218"/>
        <end position="247"/>
    </location>
</feature>
<dbReference type="FunFam" id="3.30.70.20:FF:000035">
    <property type="entry name" value="Iron hydrogenase 1"/>
    <property type="match status" value="1"/>
</dbReference>
<evidence type="ECO:0000256" key="2">
    <source>
        <dbReference type="ARBA" id="ARBA00022485"/>
    </source>
</evidence>